<reference evidence="2" key="1">
    <citation type="journal article" date="2011" name="J. Bacteriol.">
        <title>Complete genome sequence of NBRC 3288, a unique cellulose-nonproducing strain of Gluconacetobacter xylinus isolated from vinegar.</title>
        <authorList>
            <person name="Ogino H."/>
            <person name="Azuma Y."/>
            <person name="Hosoyama A."/>
            <person name="Nakazawa H."/>
            <person name="Matsutani M."/>
            <person name="Hasegawa A."/>
            <person name="Otsuyama K."/>
            <person name="Matsushita K."/>
            <person name="Fujita N."/>
            <person name="Shirai M."/>
        </authorList>
    </citation>
    <scope>NUCLEOTIDE SEQUENCE [LARGE SCALE GENOMIC DNA]</scope>
    <source>
        <strain evidence="2">NBRC 3288 / BCRC 11682 / LMG 1693</strain>
    </source>
</reference>
<dbReference type="KEGG" id="gxy:GLX_13270"/>
<dbReference type="STRING" id="634177.GLX_13270"/>
<sequence>MSMHCPALPVLLVGAGMVGVAIGLPTQAARAAGEIMLCLERHPVNNSFVQAQPEPKSVPVPAGTVFNYAGHAFGPADDPLDRAHANPDGDGWRGISPTEETRRRNLQMEDIGGDGAYHRPQAGLMTTGAVTLSPAHPCARIGAQALLSADWTWTMESIPARPDMYFQVYGTVHDQQLDPTFNNDADPFQQIAARGGINAIVTQTVDQAVTLHSPDMP</sequence>
<evidence type="ECO:0000313" key="2">
    <source>
        <dbReference type="Proteomes" id="UP000009044"/>
    </source>
</evidence>
<dbReference type="HOGENOM" id="CLU_1358927_0_0_5"/>
<dbReference type="EMBL" id="AP012159">
    <property type="protein sequence ID" value="BAK83739.1"/>
    <property type="molecule type" value="Genomic_DNA"/>
</dbReference>
<dbReference type="AlphaFoldDB" id="G2I6J2"/>
<dbReference type="PATRIC" id="fig|634177.7.peg.1528"/>
<accession>G2I6J2</accession>
<name>G2I6J2_KOMMN</name>
<dbReference type="RefSeq" id="WP_014105283.1">
    <property type="nucleotide sequence ID" value="NC_016027.1"/>
</dbReference>
<evidence type="ECO:0000313" key="1">
    <source>
        <dbReference type="EMBL" id="BAK83739.1"/>
    </source>
</evidence>
<organism evidence="1 2">
    <name type="scientific">Komagataeibacter medellinensis (strain NBRC 3288 / BCRC 11682 / LMG 1693 / Kondo 51)</name>
    <name type="common">Gluconacetobacter medellinensis</name>
    <dbReference type="NCBI Taxonomy" id="634177"/>
    <lineage>
        <taxon>Bacteria</taxon>
        <taxon>Pseudomonadati</taxon>
        <taxon>Pseudomonadota</taxon>
        <taxon>Alphaproteobacteria</taxon>
        <taxon>Acetobacterales</taxon>
        <taxon>Acetobacteraceae</taxon>
        <taxon>Komagataeibacter</taxon>
    </lineage>
</organism>
<dbReference type="Proteomes" id="UP000009044">
    <property type="component" value="Chromosome"/>
</dbReference>
<gene>
    <name evidence="1" type="ordered locus">GLX_13270</name>
</gene>
<proteinExistence type="predicted"/>
<protein>
    <submittedName>
        <fullName evidence="1">Uncharacterized protein</fullName>
    </submittedName>
</protein>